<proteinExistence type="predicted"/>
<gene>
    <name evidence="2" type="ORF">FZC78_18390</name>
</gene>
<dbReference type="EMBL" id="VTEI01000013">
    <property type="protein sequence ID" value="TYS14461.1"/>
    <property type="molecule type" value="Genomic_DNA"/>
</dbReference>
<accession>A0A5D4NLS5</accession>
<organism evidence="2 3">
    <name type="scientific">Rossellomorea vietnamensis</name>
    <dbReference type="NCBI Taxonomy" id="218284"/>
    <lineage>
        <taxon>Bacteria</taxon>
        <taxon>Bacillati</taxon>
        <taxon>Bacillota</taxon>
        <taxon>Bacilli</taxon>
        <taxon>Bacillales</taxon>
        <taxon>Bacillaceae</taxon>
        <taxon>Rossellomorea</taxon>
    </lineage>
</organism>
<feature type="domain" description="DUF2154" evidence="1">
    <location>
        <begin position="49"/>
        <end position="140"/>
    </location>
</feature>
<name>A0A5D4NLS5_9BACI</name>
<evidence type="ECO:0000259" key="1">
    <source>
        <dbReference type="Pfam" id="PF17115"/>
    </source>
</evidence>
<protein>
    <recommendedName>
        <fullName evidence="1">DUF2154 domain-containing protein</fullName>
    </recommendedName>
</protein>
<dbReference type="Proteomes" id="UP000322267">
    <property type="component" value="Unassembled WGS sequence"/>
</dbReference>
<dbReference type="AlphaFoldDB" id="A0A5D4NLS5"/>
<dbReference type="InterPro" id="IPR031346">
    <property type="entry name" value="DUF2154_N"/>
</dbReference>
<dbReference type="PROSITE" id="PS51257">
    <property type="entry name" value="PROKAR_LIPOPROTEIN"/>
    <property type="match status" value="1"/>
</dbReference>
<evidence type="ECO:0000313" key="2">
    <source>
        <dbReference type="EMBL" id="TYS14461.1"/>
    </source>
</evidence>
<sequence length="249" mass="26703">MGGKNMKKKVWAGALLGAAVVISTGCGVFESETFGKGTLNEYKVEVEKDDAKELEVDLRLGAGEMNVSGGSAEWVTGQIQYNNEDMEPQVKYDQSGNKGDIVIKQKKDIDVGAGLGNVKNSWDLQFSNKVPIDLRVNSGASDTNLDLRGMMLSGLKVDAGVGDVDVNLSGDWKDSFDVDIDTGIGETTVILPKEAGVRIQSEEGIGKSNFYGFTSIGKNTYVNDAFDTAEIIITVNVETGIGEVNFEIE</sequence>
<comment type="caution">
    <text evidence="2">The sequence shown here is derived from an EMBL/GenBank/DDBJ whole genome shotgun (WGS) entry which is preliminary data.</text>
</comment>
<dbReference type="Pfam" id="PF17115">
    <property type="entry name" value="Toast_rack_N"/>
    <property type="match status" value="1"/>
</dbReference>
<dbReference type="OrthoDB" id="2964960at2"/>
<reference evidence="2 3" key="1">
    <citation type="submission" date="2019-08" db="EMBL/GenBank/DDBJ databases">
        <title>Bacillus genomes from the desert of Cuatro Cienegas, Coahuila.</title>
        <authorList>
            <person name="Olmedo-Alvarez G."/>
        </authorList>
    </citation>
    <scope>NUCLEOTIDE SEQUENCE [LARGE SCALE GENOMIC DNA]</scope>
    <source>
        <strain evidence="2 3">CH34_1T</strain>
    </source>
</reference>
<evidence type="ECO:0000313" key="3">
    <source>
        <dbReference type="Proteomes" id="UP000322267"/>
    </source>
</evidence>